<dbReference type="EMBL" id="CM017708">
    <property type="protein sequence ID" value="TYG56950.1"/>
    <property type="molecule type" value="Genomic_DNA"/>
</dbReference>
<dbReference type="AlphaFoldDB" id="A0A5D2BKL0"/>
<dbReference type="Proteomes" id="UP000323506">
    <property type="component" value="Chromosome D08"/>
</dbReference>
<sequence>MNLLVILGLDGGTTSTAYISMPIILFSDAFLGPLLVLSHAVTGCSNHNSVATRFLRRLLSENEGKVKLTNDKCFIFSLAMEIS</sequence>
<accession>A0A5D2BKL0</accession>
<gene>
    <name evidence="1" type="ORF">ES288_D08G104500v1</name>
</gene>
<reference evidence="1 2" key="1">
    <citation type="submission" date="2019-06" db="EMBL/GenBank/DDBJ databases">
        <title>WGS assembly of Gossypium darwinii.</title>
        <authorList>
            <person name="Chen Z.J."/>
            <person name="Sreedasyam A."/>
            <person name="Ando A."/>
            <person name="Song Q."/>
            <person name="De L."/>
            <person name="Hulse-Kemp A."/>
            <person name="Ding M."/>
            <person name="Ye W."/>
            <person name="Kirkbride R."/>
            <person name="Jenkins J."/>
            <person name="Plott C."/>
            <person name="Lovell J."/>
            <person name="Lin Y.-M."/>
            <person name="Vaughn R."/>
            <person name="Liu B."/>
            <person name="Li W."/>
            <person name="Simpson S."/>
            <person name="Scheffler B."/>
            <person name="Saski C."/>
            <person name="Grover C."/>
            <person name="Hu G."/>
            <person name="Conover J."/>
            <person name="Carlson J."/>
            <person name="Shu S."/>
            <person name="Boston L."/>
            <person name="Williams M."/>
            <person name="Peterson D."/>
            <person name="Mcgee K."/>
            <person name="Jones D."/>
            <person name="Wendel J."/>
            <person name="Stelly D."/>
            <person name="Grimwood J."/>
            <person name="Schmutz J."/>
        </authorList>
    </citation>
    <scope>NUCLEOTIDE SEQUENCE [LARGE SCALE GENOMIC DNA]</scope>
    <source>
        <strain evidence="1">1808015.09</strain>
    </source>
</reference>
<name>A0A5D2BKL0_GOSDA</name>
<organism evidence="1 2">
    <name type="scientific">Gossypium darwinii</name>
    <name type="common">Darwin's cotton</name>
    <name type="synonym">Gossypium barbadense var. darwinii</name>
    <dbReference type="NCBI Taxonomy" id="34276"/>
    <lineage>
        <taxon>Eukaryota</taxon>
        <taxon>Viridiplantae</taxon>
        <taxon>Streptophyta</taxon>
        <taxon>Embryophyta</taxon>
        <taxon>Tracheophyta</taxon>
        <taxon>Spermatophyta</taxon>
        <taxon>Magnoliopsida</taxon>
        <taxon>eudicotyledons</taxon>
        <taxon>Gunneridae</taxon>
        <taxon>Pentapetalae</taxon>
        <taxon>rosids</taxon>
        <taxon>malvids</taxon>
        <taxon>Malvales</taxon>
        <taxon>Malvaceae</taxon>
        <taxon>Malvoideae</taxon>
        <taxon>Gossypium</taxon>
    </lineage>
</organism>
<proteinExistence type="predicted"/>
<evidence type="ECO:0000313" key="2">
    <source>
        <dbReference type="Proteomes" id="UP000323506"/>
    </source>
</evidence>
<evidence type="ECO:0000313" key="1">
    <source>
        <dbReference type="EMBL" id="TYG56950.1"/>
    </source>
</evidence>
<protein>
    <submittedName>
        <fullName evidence="1">Uncharacterized protein</fullName>
    </submittedName>
</protein>
<keyword evidence="2" id="KW-1185">Reference proteome</keyword>